<evidence type="ECO:0000256" key="1">
    <source>
        <dbReference type="ARBA" id="ARBA00003365"/>
    </source>
</evidence>
<organism evidence="11 12">
    <name type="scientific">Jeotgalicoccus aerolatus</name>
    <dbReference type="NCBI Taxonomy" id="709510"/>
    <lineage>
        <taxon>Bacteria</taxon>
        <taxon>Bacillati</taxon>
        <taxon>Bacillota</taxon>
        <taxon>Bacilli</taxon>
        <taxon>Bacillales</taxon>
        <taxon>Staphylococcaceae</taxon>
        <taxon>Jeotgalicoccus</taxon>
    </lineage>
</organism>
<protein>
    <recommendedName>
        <fullName evidence="9">Tryptophan synthase alpha chain</fullName>
        <ecNumber evidence="9">4.2.1.20</ecNumber>
    </recommendedName>
</protein>
<evidence type="ECO:0000256" key="5">
    <source>
        <dbReference type="ARBA" id="ARBA00022822"/>
    </source>
</evidence>
<accession>A0A1G8ZUJ7</accession>
<evidence type="ECO:0000256" key="4">
    <source>
        <dbReference type="ARBA" id="ARBA00022605"/>
    </source>
</evidence>
<comment type="catalytic activity">
    <reaction evidence="8 9">
        <text>(1S,2R)-1-C-(indol-3-yl)glycerol 3-phosphate + L-serine = D-glyceraldehyde 3-phosphate + L-tryptophan + H2O</text>
        <dbReference type="Rhea" id="RHEA:10532"/>
        <dbReference type="ChEBI" id="CHEBI:15377"/>
        <dbReference type="ChEBI" id="CHEBI:33384"/>
        <dbReference type="ChEBI" id="CHEBI:57912"/>
        <dbReference type="ChEBI" id="CHEBI:58866"/>
        <dbReference type="ChEBI" id="CHEBI:59776"/>
        <dbReference type="EC" id="4.2.1.20"/>
    </reaction>
</comment>
<feature type="active site" description="Proton acceptor" evidence="9">
    <location>
        <position position="62"/>
    </location>
</feature>
<dbReference type="FunFam" id="3.20.20.70:FF:000037">
    <property type="entry name" value="Tryptophan synthase alpha chain"/>
    <property type="match status" value="1"/>
</dbReference>
<dbReference type="CDD" id="cd04724">
    <property type="entry name" value="Tryptophan_synthase_alpha"/>
    <property type="match status" value="1"/>
</dbReference>
<sequence length="262" mass="28554">MTKARIKDMFETLNHSDDKAFIAYIMAGDGGLDQLPQQIKTLEDAGVDLIEIGIPFSDPAADGPVIQEAGIRALEQDTSLKDILHKLKEIKHDIHVPYVLMTYYNPVFHYGLERFAIDSAEANVSGVIVPDVPLEEEDELKHALKNTEIAIIRLATLTTTDDRLEKIAEDAEGFIYAVTVNGITGSKSGYSQEVFDNLKRIKSKSRVPVCAGFGIASAEAAAALGASCDGVIVGSKIVSYFHNNESEKIKALIPRKTAQHAK</sequence>
<dbReference type="GO" id="GO:0004834">
    <property type="term" value="F:tryptophan synthase activity"/>
    <property type="evidence" value="ECO:0007669"/>
    <property type="project" value="UniProtKB-UniRule"/>
</dbReference>
<evidence type="ECO:0000256" key="7">
    <source>
        <dbReference type="ARBA" id="ARBA00023239"/>
    </source>
</evidence>
<dbReference type="SUPFAM" id="SSF51366">
    <property type="entry name" value="Ribulose-phoshate binding barrel"/>
    <property type="match status" value="1"/>
</dbReference>
<comment type="pathway">
    <text evidence="2 9">Amino-acid biosynthesis; L-tryptophan biosynthesis; L-tryptophan from chorismate: step 5/5.</text>
</comment>
<evidence type="ECO:0000256" key="3">
    <source>
        <dbReference type="ARBA" id="ARBA00011270"/>
    </source>
</evidence>
<dbReference type="Gene3D" id="3.20.20.70">
    <property type="entry name" value="Aldolase class I"/>
    <property type="match status" value="1"/>
</dbReference>
<evidence type="ECO:0000313" key="12">
    <source>
        <dbReference type="Proteomes" id="UP000242700"/>
    </source>
</evidence>
<dbReference type="UniPathway" id="UPA00035">
    <property type="reaction ID" value="UER00044"/>
</dbReference>
<dbReference type="OrthoDB" id="9804578at2"/>
<reference evidence="12" key="1">
    <citation type="submission" date="2016-10" db="EMBL/GenBank/DDBJ databases">
        <authorList>
            <person name="Varghese N."/>
            <person name="Submissions S."/>
        </authorList>
    </citation>
    <scope>NUCLEOTIDE SEQUENCE [LARGE SCALE GENOMIC DNA]</scope>
    <source>
        <strain evidence="12">CGMCC 1.8911</strain>
    </source>
</reference>
<dbReference type="InterPro" id="IPR011060">
    <property type="entry name" value="RibuloseP-bd_barrel"/>
</dbReference>
<dbReference type="Pfam" id="PF00290">
    <property type="entry name" value="Trp_syntA"/>
    <property type="match status" value="1"/>
</dbReference>
<evidence type="ECO:0000256" key="6">
    <source>
        <dbReference type="ARBA" id="ARBA00023141"/>
    </source>
</evidence>
<dbReference type="NCBIfam" id="TIGR00262">
    <property type="entry name" value="trpA"/>
    <property type="match status" value="1"/>
</dbReference>
<dbReference type="STRING" id="586411.SAMN05216187_105180"/>
<dbReference type="PANTHER" id="PTHR43406">
    <property type="entry name" value="TRYPTOPHAN SYNTHASE, ALPHA CHAIN"/>
    <property type="match status" value="1"/>
</dbReference>
<dbReference type="InterPro" id="IPR002028">
    <property type="entry name" value="Trp_synthase_suA"/>
</dbReference>
<comment type="subunit">
    <text evidence="3 9">Tetramer of two alpha and two beta chains.</text>
</comment>
<keyword evidence="5 9" id="KW-0822">Tryptophan biosynthesis</keyword>
<dbReference type="AlphaFoldDB" id="A0A1G8ZUJ7"/>
<dbReference type="PANTHER" id="PTHR43406:SF1">
    <property type="entry name" value="TRYPTOPHAN SYNTHASE ALPHA CHAIN, CHLOROPLASTIC"/>
    <property type="match status" value="1"/>
</dbReference>
<dbReference type="InterPro" id="IPR013785">
    <property type="entry name" value="Aldolase_TIM"/>
</dbReference>
<comment type="function">
    <text evidence="1 9">The alpha subunit is responsible for the aldol cleavage of indoleglycerol phosphate to indole and glyceraldehyde 3-phosphate.</text>
</comment>
<name>A0A1G8ZUJ7_9STAP</name>
<evidence type="ECO:0000256" key="10">
    <source>
        <dbReference type="RuleBase" id="RU003662"/>
    </source>
</evidence>
<dbReference type="HAMAP" id="MF_00131">
    <property type="entry name" value="Trp_synth_alpha"/>
    <property type="match status" value="1"/>
</dbReference>
<evidence type="ECO:0000256" key="8">
    <source>
        <dbReference type="ARBA" id="ARBA00049047"/>
    </source>
</evidence>
<evidence type="ECO:0000313" key="11">
    <source>
        <dbReference type="EMBL" id="SDK18667.1"/>
    </source>
</evidence>
<comment type="similarity">
    <text evidence="9 10">Belongs to the TrpA family.</text>
</comment>
<evidence type="ECO:0000256" key="9">
    <source>
        <dbReference type="HAMAP-Rule" id="MF_00131"/>
    </source>
</evidence>
<keyword evidence="4 9" id="KW-0028">Amino-acid biosynthesis</keyword>
<dbReference type="EC" id="4.2.1.20" evidence="9"/>
<dbReference type="RefSeq" id="WP_092597290.1">
    <property type="nucleotide sequence ID" value="NZ_FNFI01000005.1"/>
</dbReference>
<dbReference type="EMBL" id="FNFI01000005">
    <property type="protein sequence ID" value="SDK18667.1"/>
    <property type="molecule type" value="Genomic_DNA"/>
</dbReference>
<dbReference type="GO" id="GO:0005829">
    <property type="term" value="C:cytosol"/>
    <property type="evidence" value="ECO:0007669"/>
    <property type="project" value="TreeGrafter"/>
</dbReference>
<keyword evidence="7 9" id="KW-0456">Lyase</keyword>
<feature type="active site" description="Proton acceptor" evidence="9">
    <location>
        <position position="51"/>
    </location>
</feature>
<proteinExistence type="inferred from homology"/>
<gene>
    <name evidence="9" type="primary">trpA</name>
    <name evidence="11" type="ORF">SAMN05216187_105180</name>
</gene>
<keyword evidence="6 9" id="KW-0057">Aromatic amino acid biosynthesis</keyword>
<evidence type="ECO:0000256" key="2">
    <source>
        <dbReference type="ARBA" id="ARBA00004733"/>
    </source>
</evidence>
<dbReference type="Proteomes" id="UP000242700">
    <property type="component" value="Unassembled WGS sequence"/>
</dbReference>